<proteinExistence type="predicted"/>
<gene>
    <name evidence="1" type="ORF">COW98_02035</name>
</gene>
<reference evidence="1 2" key="1">
    <citation type="submission" date="2017-09" db="EMBL/GenBank/DDBJ databases">
        <title>Depth-based differentiation of microbial function through sediment-hosted aquifers and enrichment of novel symbionts in the deep terrestrial subsurface.</title>
        <authorList>
            <person name="Probst A.J."/>
            <person name="Ladd B."/>
            <person name="Jarett J.K."/>
            <person name="Geller-Mcgrath D.E."/>
            <person name="Sieber C.M."/>
            <person name="Emerson J.B."/>
            <person name="Anantharaman K."/>
            <person name="Thomas B.C."/>
            <person name="Malmstrom R."/>
            <person name="Stieglmeier M."/>
            <person name="Klingl A."/>
            <person name="Woyke T."/>
            <person name="Ryan C.M."/>
            <person name="Banfield J.F."/>
        </authorList>
    </citation>
    <scope>NUCLEOTIDE SEQUENCE [LARGE SCALE GENOMIC DNA]</scope>
    <source>
        <strain evidence="1">CG22_combo_CG10-13_8_21_14_all_35_9</strain>
    </source>
</reference>
<dbReference type="Proteomes" id="UP000231021">
    <property type="component" value="Unassembled WGS sequence"/>
</dbReference>
<protein>
    <submittedName>
        <fullName evidence="1">Uncharacterized protein</fullName>
    </submittedName>
</protein>
<dbReference type="SUPFAM" id="SSF88659">
    <property type="entry name" value="Sigma3 and sigma4 domains of RNA polymerase sigma factors"/>
    <property type="match status" value="1"/>
</dbReference>
<evidence type="ECO:0000313" key="2">
    <source>
        <dbReference type="Proteomes" id="UP000231021"/>
    </source>
</evidence>
<dbReference type="AlphaFoldDB" id="A0A2H0C0G9"/>
<sequence>MDFFERLNQNSGELCFLGKNLWQEILKDIIRRGNFARYRLVIWLRQQGKKFREIGNIMNISSELARTLVSFVDLKIEYKKPL</sequence>
<dbReference type="InterPro" id="IPR013324">
    <property type="entry name" value="RNA_pol_sigma_r3/r4-like"/>
</dbReference>
<organism evidence="1 2">
    <name type="scientific">Candidatus Roizmanbacteria bacterium CG22_combo_CG10-13_8_21_14_all_35_9</name>
    <dbReference type="NCBI Taxonomy" id="1974861"/>
    <lineage>
        <taxon>Bacteria</taxon>
        <taxon>Candidatus Roizmaniibacteriota</taxon>
    </lineage>
</organism>
<evidence type="ECO:0000313" key="1">
    <source>
        <dbReference type="EMBL" id="PIP62810.1"/>
    </source>
</evidence>
<comment type="caution">
    <text evidence="1">The sequence shown here is derived from an EMBL/GenBank/DDBJ whole genome shotgun (WGS) entry which is preliminary data.</text>
</comment>
<name>A0A2H0C0G9_9BACT</name>
<accession>A0A2H0C0G9</accession>
<dbReference type="EMBL" id="PCTB01000039">
    <property type="protein sequence ID" value="PIP62810.1"/>
    <property type="molecule type" value="Genomic_DNA"/>
</dbReference>